<evidence type="ECO:0000313" key="3">
    <source>
        <dbReference type="Proteomes" id="UP000428328"/>
    </source>
</evidence>
<accession>A0A6I6JC74</accession>
<dbReference type="Proteomes" id="UP000428328">
    <property type="component" value="Chromosome"/>
</dbReference>
<sequence>MSKKVTLYALSTCPHCHNAMELLTEILGQSGFKLLYTDRLSGDERNIAMRELRAVNPDVSFPTTVVGNKCVIGFKADEIRLLVEGK</sequence>
<dbReference type="InterPro" id="IPR011767">
    <property type="entry name" value="GLR_AS"/>
</dbReference>
<dbReference type="InterPro" id="IPR036249">
    <property type="entry name" value="Thioredoxin-like_sf"/>
</dbReference>
<dbReference type="KEGG" id="psel:GM415_09625"/>
<reference evidence="2 3" key="1">
    <citation type="submission" date="2019-11" db="EMBL/GenBank/DDBJ databases">
        <authorList>
            <person name="Zheng R.K."/>
            <person name="Sun C.M."/>
        </authorList>
    </citation>
    <scope>NUCLEOTIDE SEQUENCE [LARGE SCALE GENOMIC DNA]</scope>
    <source>
        <strain evidence="2 3">SRB007</strain>
    </source>
</reference>
<dbReference type="CDD" id="cd02976">
    <property type="entry name" value="NrdH"/>
    <property type="match status" value="1"/>
</dbReference>
<feature type="domain" description="Glutaredoxin" evidence="1">
    <location>
        <begin position="5"/>
        <end position="71"/>
    </location>
</feature>
<evidence type="ECO:0000259" key="1">
    <source>
        <dbReference type="Pfam" id="PF00462"/>
    </source>
</evidence>
<dbReference type="Gene3D" id="3.40.30.10">
    <property type="entry name" value="Glutaredoxin"/>
    <property type="match status" value="1"/>
</dbReference>
<keyword evidence="3" id="KW-1185">Reference proteome</keyword>
<dbReference type="EMBL" id="CP046400">
    <property type="protein sequence ID" value="QGY40376.1"/>
    <property type="molecule type" value="Genomic_DNA"/>
</dbReference>
<dbReference type="RefSeq" id="WP_158947624.1">
    <property type="nucleotide sequence ID" value="NZ_CP046400.1"/>
</dbReference>
<evidence type="ECO:0000313" key="2">
    <source>
        <dbReference type="EMBL" id="QGY40376.1"/>
    </source>
</evidence>
<gene>
    <name evidence="2" type="ORF">GM415_09625</name>
</gene>
<name>A0A6I6JC74_9BACT</name>
<proteinExistence type="predicted"/>
<dbReference type="SUPFAM" id="SSF52833">
    <property type="entry name" value="Thioredoxin-like"/>
    <property type="match status" value="1"/>
</dbReference>
<organism evidence="2 3">
    <name type="scientific">Pseudodesulfovibrio cashew</name>
    <dbReference type="NCBI Taxonomy" id="2678688"/>
    <lineage>
        <taxon>Bacteria</taxon>
        <taxon>Pseudomonadati</taxon>
        <taxon>Thermodesulfobacteriota</taxon>
        <taxon>Desulfovibrionia</taxon>
        <taxon>Desulfovibrionales</taxon>
        <taxon>Desulfovibrionaceae</taxon>
    </lineage>
</organism>
<dbReference type="PROSITE" id="PS51354">
    <property type="entry name" value="GLUTAREDOXIN_2"/>
    <property type="match status" value="1"/>
</dbReference>
<dbReference type="InterPro" id="IPR002109">
    <property type="entry name" value="Glutaredoxin"/>
</dbReference>
<dbReference type="Pfam" id="PF00462">
    <property type="entry name" value="Glutaredoxin"/>
    <property type="match status" value="1"/>
</dbReference>
<dbReference type="AlphaFoldDB" id="A0A6I6JC74"/>
<protein>
    <submittedName>
        <fullName evidence="2">Glutaredoxin family protein</fullName>
    </submittedName>
</protein>
<dbReference type="PROSITE" id="PS00195">
    <property type="entry name" value="GLUTAREDOXIN_1"/>
    <property type="match status" value="1"/>
</dbReference>